<keyword evidence="5" id="KW-0479">Metal-binding</keyword>
<dbReference type="Proteomes" id="UP000184226">
    <property type="component" value="Unassembled WGS sequence"/>
</dbReference>
<name>A0A1M5QQN7_9BURK</name>
<accession>A0A1M5QQN7</accession>
<dbReference type="PANTHER" id="PTHR33254">
    <property type="entry name" value="4-HYDROXY-4-METHYL-2-OXOGLUTARATE ALDOLASE 3-RELATED"/>
    <property type="match status" value="1"/>
</dbReference>
<dbReference type="OrthoDB" id="8717144at2"/>
<comment type="cofactor">
    <cofactor evidence="1">
        <name>a divalent metal cation</name>
        <dbReference type="ChEBI" id="CHEBI:60240"/>
    </cofactor>
</comment>
<proteinExistence type="predicted"/>
<gene>
    <name evidence="6" type="ORF">SAMN04488135_102347</name>
</gene>
<evidence type="ECO:0000256" key="3">
    <source>
        <dbReference type="ARBA" id="ARBA00029596"/>
    </source>
</evidence>
<feature type="binding site" evidence="5">
    <location>
        <position position="115"/>
    </location>
    <ligand>
        <name>Mg(2+)</name>
        <dbReference type="ChEBI" id="CHEBI:18420"/>
    </ligand>
</feature>
<dbReference type="Gene3D" id="3.50.30.40">
    <property type="entry name" value="Ribonuclease E inhibitor RraA/RraA-like"/>
    <property type="match status" value="1"/>
</dbReference>
<dbReference type="Pfam" id="PF03737">
    <property type="entry name" value="RraA-like"/>
    <property type="match status" value="1"/>
</dbReference>
<keyword evidence="7" id="KW-1185">Reference proteome</keyword>
<sequence>MINSAFSRTTEEQVAQASQMACSILADVSGRRGSLDGRIRSLAPSMRLCGPALTVEVRPGDNLMIHAALVLAQPGDVIVVDGKANTTSALVGELMCAHARAAGVAGLVIDGSVRDVGELRSGSFPVFACASNPNGPSRQLAGRIGHPISVGGVAVEPGDLIAGDADGVVVVPRAGVAQALLDARKKMDSERQRMRDIAEGRLLYGWLEGALRDAGVLPRGLSLEQLAAEFAAARAGVHASREK</sequence>
<feature type="binding site" evidence="5">
    <location>
        <begin position="92"/>
        <end position="95"/>
    </location>
    <ligand>
        <name>substrate</name>
    </ligand>
</feature>
<protein>
    <recommendedName>
        <fullName evidence="2">Putative 4-hydroxy-4-methyl-2-oxoglutarate aldolase</fullName>
    </recommendedName>
    <alternativeName>
        <fullName evidence="3">Regulator of ribonuclease activity homolog</fullName>
    </alternativeName>
    <alternativeName>
        <fullName evidence="4">RraA-like protein</fullName>
    </alternativeName>
</protein>
<keyword evidence="5" id="KW-0460">Magnesium</keyword>
<reference evidence="6 7" key="1">
    <citation type="submission" date="2016-11" db="EMBL/GenBank/DDBJ databases">
        <authorList>
            <person name="Jaros S."/>
            <person name="Januszkiewicz K."/>
            <person name="Wedrychowicz H."/>
        </authorList>
    </citation>
    <scope>NUCLEOTIDE SEQUENCE [LARGE SCALE GENOMIC DNA]</scope>
    <source>
        <strain evidence="6 7">CGMCC 1.10190</strain>
    </source>
</reference>
<evidence type="ECO:0000313" key="7">
    <source>
        <dbReference type="Proteomes" id="UP000184226"/>
    </source>
</evidence>
<dbReference type="InterPro" id="IPR036704">
    <property type="entry name" value="RraA/RraA-like_sf"/>
</dbReference>
<evidence type="ECO:0000313" key="6">
    <source>
        <dbReference type="EMBL" id="SHH16161.1"/>
    </source>
</evidence>
<organism evidence="6 7">
    <name type="scientific">Pollutimonas bauzanensis</name>
    <dbReference type="NCBI Taxonomy" id="658167"/>
    <lineage>
        <taxon>Bacteria</taxon>
        <taxon>Pseudomonadati</taxon>
        <taxon>Pseudomonadota</taxon>
        <taxon>Betaproteobacteria</taxon>
        <taxon>Burkholderiales</taxon>
        <taxon>Alcaligenaceae</taxon>
        <taxon>Pollutimonas</taxon>
    </lineage>
</organism>
<dbReference type="CDD" id="cd16841">
    <property type="entry name" value="RraA_family"/>
    <property type="match status" value="1"/>
</dbReference>
<evidence type="ECO:0000256" key="1">
    <source>
        <dbReference type="ARBA" id="ARBA00001968"/>
    </source>
</evidence>
<dbReference type="InterPro" id="IPR005493">
    <property type="entry name" value="RraA/RraA-like"/>
</dbReference>
<dbReference type="GO" id="GO:0046872">
    <property type="term" value="F:metal ion binding"/>
    <property type="evidence" value="ECO:0007669"/>
    <property type="project" value="UniProtKB-KW"/>
</dbReference>
<evidence type="ECO:0000256" key="4">
    <source>
        <dbReference type="ARBA" id="ARBA00030169"/>
    </source>
</evidence>
<dbReference type="RefSeq" id="WP_073101977.1">
    <property type="nucleotide sequence ID" value="NZ_FQXE01000002.1"/>
</dbReference>
<dbReference type="PANTHER" id="PTHR33254:SF4">
    <property type="entry name" value="4-HYDROXY-4-METHYL-2-OXOGLUTARATE ALDOLASE 3-RELATED"/>
    <property type="match status" value="1"/>
</dbReference>
<dbReference type="EMBL" id="FQXE01000002">
    <property type="protein sequence ID" value="SHH16161.1"/>
    <property type="molecule type" value="Genomic_DNA"/>
</dbReference>
<comment type="cofactor">
    <cofactor evidence="5">
        <name>Mg(2+)</name>
        <dbReference type="ChEBI" id="CHEBI:18420"/>
    </cofactor>
</comment>
<evidence type="ECO:0000256" key="5">
    <source>
        <dbReference type="PIRSR" id="PIRSR605493-1"/>
    </source>
</evidence>
<dbReference type="STRING" id="658167.SAMN04488135_102347"/>
<feature type="binding site" evidence="5">
    <location>
        <position position="114"/>
    </location>
    <ligand>
        <name>substrate</name>
    </ligand>
</feature>
<evidence type="ECO:0000256" key="2">
    <source>
        <dbReference type="ARBA" id="ARBA00016549"/>
    </source>
</evidence>
<dbReference type="AlphaFoldDB" id="A0A1M5QQN7"/>
<dbReference type="SUPFAM" id="SSF89562">
    <property type="entry name" value="RraA-like"/>
    <property type="match status" value="1"/>
</dbReference>